<feature type="domain" description="Duffy-antigen binding" evidence="3">
    <location>
        <begin position="115"/>
        <end position="313"/>
    </location>
</feature>
<evidence type="ECO:0000313" key="9">
    <source>
        <dbReference type="Proteomes" id="UP000054562"/>
    </source>
</evidence>
<feature type="compositionally biased region" description="Pro residues" evidence="1">
    <location>
        <begin position="1746"/>
        <end position="1762"/>
    </location>
</feature>
<feature type="domain" description="Duffy-binding-like" evidence="7">
    <location>
        <begin position="317"/>
        <end position="474"/>
    </location>
</feature>
<feature type="region of interest" description="Disordered" evidence="1">
    <location>
        <begin position="2091"/>
        <end position="2112"/>
    </location>
</feature>
<dbReference type="FunFam" id="1.20.58.830:FF:000003">
    <property type="entry name" value="Erythrocyte membrane protein 1, PfEMP1"/>
    <property type="match status" value="1"/>
</dbReference>
<dbReference type="Pfam" id="PF03011">
    <property type="entry name" value="PFEMP"/>
    <property type="match status" value="2"/>
</dbReference>
<reference evidence="9" key="2">
    <citation type="submission" date="2015-07" db="EMBL/GenBank/DDBJ databases">
        <title>The genome sequence of Plasmodium falciparum IGH-CR14.</title>
        <authorList>
            <consortium name="The Broad Institute Genome Sequencing Platform"/>
            <person name="Volkman S.K."/>
            <person name="Neafsey D.E."/>
            <person name="Dash A.P."/>
            <person name="Chitnis C.E."/>
            <person name="Hartl D.L."/>
            <person name="Young S.K."/>
            <person name="Kodira C.D."/>
            <person name="Zeng Q."/>
            <person name="Koehrsen M."/>
            <person name="Godfrey P."/>
            <person name="Alvarado L."/>
            <person name="Berlin A."/>
            <person name="Borenstein D."/>
            <person name="Chen Z."/>
            <person name="Engels R."/>
            <person name="Freedman E."/>
            <person name="Gellesch M."/>
            <person name="Goldberg J."/>
            <person name="Griggs A."/>
            <person name="Gujja S."/>
            <person name="Heiman D."/>
            <person name="Hepburn T."/>
            <person name="Howarth C."/>
            <person name="Jen D."/>
            <person name="Larson L."/>
            <person name="Lewis B."/>
            <person name="Mehta T."/>
            <person name="Park D."/>
            <person name="Pearson M."/>
            <person name="Roberts A."/>
            <person name="Saif S."/>
            <person name="Shea T."/>
            <person name="Shenoy N."/>
            <person name="Sisk P."/>
            <person name="Stolte C."/>
            <person name="Sykes S."/>
            <person name="Walk T."/>
            <person name="White J."/>
            <person name="Yandava C."/>
            <person name="Wirth D.F."/>
            <person name="Nusbaum C."/>
            <person name="Birren B."/>
        </authorList>
    </citation>
    <scope>NUCLEOTIDE SEQUENCE [LARGE SCALE GENOMIC DNA]</scope>
    <source>
        <strain evidence="9">IGH-CR14</strain>
    </source>
</reference>
<dbReference type="Pfam" id="PF05424">
    <property type="entry name" value="Duffy_binding"/>
    <property type="match status" value="2"/>
</dbReference>
<dbReference type="OrthoDB" id="378897at2759"/>
<evidence type="ECO:0000259" key="6">
    <source>
        <dbReference type="Pfam" id="PF18562"/>
    </source>
</evidence>
<evidence type="ECO:0000313" key="8">
    <source>
        <dbReference type="EMBL" id="KNG75277.1"/>
    </source>
</evidence>
<feature type="region of interest" description="Disordered" evidence="1">
    <location>
        <begin position="1635"/>
        <end position="1763"/>
    </location>
</feature>
<protein>
    <submittedName>
        <fullName evidence="8">Erythrocyte membrane protein 1</fullName>
    </submittedName>
</protein>
<dbReference type="InterPro" id="IPR029211">
    <property type="entry name" value="PfEMP1_ATS"/>
</dbReference>
<dbReference type="Gene3D" id="1.10.1900.40">
    <property type="entry name" value="Acidic terminal segments, variant surface antigen of PfEMP1"/>
    <property type="match status" value="2"/>
</dbReference>
<feature type="region of interest" description="Disordered" evidence="1">
    <location>
        <begin position="798"/>
        <end position="886"/>
    </location>
</feature>
<accession>A0A0L1I6Z7</accession>
<dbReference type="GO" id="GO:0016020">
    <property type="term" value="C:membrane"/>
    <property type="evidence" value="ECO:0007669"/>
    <property type="project" value="InterPro"/>
</dbReference>
<feature type="region of interest" description="Disordered" evidence="1">
    <location>
        <begin position="1062"/>
        <end position="1085"/>
    </location>
</feature>
<dbReference type="EMBL" id="GG665041">
    <property type="protein sequence ID" value="KNG75277.1"/>
    <property type="molecule type" value="Genomic_DNA"/>
</dbReference>
<gene>
    <name evidence="8" type="ORF">PFMG_01482</name>
</gene>
<dbReference type="Gene3D" id="1.20.1310.20">
    <property type="entry name" value="Duffy-antigen binding domain"/>
    <property type="match status" value="2"/>
</dbReference>
<evidence type="ECO:0000259" key="7">
    <source>
        <dbReference type="Pfam" id="PF22672"/>
    </source>
</evidence>
<dbReference type="Pfam" id="PF15445">
    <property type="entry name" value="ATS"/>
    <property type="match status" value="1"/>
</dbReference>
<feature type="domain" description="Plasmodium falciparum erythrocyte membrane protein 1 acidic terminal segment" evidence="4">
    <location>
        <begin position="1777"/>
        <end position="2225"/>
    </location>
</feature>
<reference evidence="9" key="1">
    <citation type="submission" date="2015-07" db="EMBL/GenBank/DDBJ databases">
        <title>Annotation of Plasmodium falciparum IGH-CR14.</title>
        <authorList>
            <consortium name="The Broad Institute Genome Sequencing Platform"/>
            <person name="Volkman S.K."/>
            <person name="Neafsey D.E."/>
            <person name="Dash A.P."/>
            <person name="Chitnis C.E."/>
            <person name="Hartl D.L."/>
            <person name="Young S.K."/>
            <person name="Zeng Q."/>
            <person name="Koehrsen M."/>
            <person name="Alvarado L."/>
            <person name="Berlin A."/>
            <person name="Borenstein D."/>
            <person name="Chapman S.B."/>
            <person name="Chen Z."/>
            <person name="Engels R."/>
            <person name="Freedman E."/>
            <person name="Gellesch M."/>
            <person name="Goldberg J."/>
            <person name="Griggs A."/>
            <person name="Gujja S."/>
            <person name="Heilman E.R."/>
            <person name="Heiman D.I."/>
            <person name="Howarth C."/>
            <person name="Jen D."/>
            <person name="Larson L."/>
            <person name="Mehta T."/>
            <person name="Neiman D."/>
            <person name="Park D."/>
            <person name="Pearson M."/>
            <person name="Roberts A."/>
            <person name="Saif S."/>
            <person name="Shea T."/>
            <person name="Shenoy N."/>
            <person name="Sisk P."/>
            <person name="Stolte C."/>
            <person name="Sykes S."/>
            <person name="Walk T."/>
            <person name="White J."/>
            <person name="Yandava C."/>
            <person name="Haas B."/>
            <person name="Henn M.R."/>
            <person name="Nusbaum C."/>
            <person name="Birren B."/>
        </authorList>
    </citation>
    <scope>NUCLEOTIDE SEQUENCE [LARGE SCALE GENOMIC DNA]</scope>
    <source>
        <strain evidence="9">IGH-CR14</strain>
    </source>
</reference>
<dbReference type="FunFam" id="1.10.1900.40:FF:000001">
    <property type="entry name" value="Erythrocyte membrane protein 1"/>
    <property type="match status" value="1"/>
</dbReference>
<evidence type="ECO:0000259" key="4">
    <source>
        <dbReference type="Pfam" id="PF15445"/>
    </source>
</evidence>
<evidence type="ECO:0000259" key="2">
    <source>
        <dbReference type="Pfam" id="PF03011"/>
    </source>
</evidence>
<dbReference type="FunFam" id="1.20.58.1930:FF:000001">
    <property type="entry name" value="Erythrocyte membrane protein 1, PfEMP1"/>
    <property type="match status" value="1"/>
</dbReference>
<dbReference type="Pfam" id="PF15447">
    <property type="entry name" value="NTS"/>
    <property type="match status" value="1"/>
</dbReference>
<dbReference type="InterPro" id="IPR008602">
    <property type="entry name" value="Duffy-antigen-binding"/>
</dbReference>
<dbReference type="GO" id="GO:0046789">
    <property type="term" value="F:host cell surface receptor binding"/>
    <property type="evidence" value="ECO:0007669"/>
    <property type="project" value="InterPro"/>
</dbReference>
<dbReference type="InterPro" id="IPR029210">
    <property type="entry name" value="PfEMP1_NTS"/>
</dbReference>
<dbReference type="InterPro" id="IPR044932">
    <property type="entry name" value="PfEMP1_ATS_sf"/>
</dbReference>
<feature type="compositionally biased region" description="Polar residues" evidence="1">
    <location>
        <begin position="1638"/>
        <end position="1661"/>
    </location>
</feature>
<feature type="compositionally biased region" description="Basic and acidic residues" evidence="1">
    <location>
        <begin position="799"/>
        <end position="819"/>
    </location>
</feature>
<sequence length="2225" mass="252890">MAATSSGGTNKSAKEVLDEFGQQVYETVKKEADGTAKKYIDDLKGNLQKATNRSLETVDTIDPCRLVEDYYNNHVNRERYPCTNLSGKVEVKRFSDTLGGQCTREKISGSTNTCGACAPFRRLHLCHHNLEKMGTTKIDNTHKLLAEVCYAAKYEGDSIKTDYTIYKEKYKDSASQLCTVLARSFADIGDIVRGRDPFYGNPQEKEKRDELDDKLKDIFKKIYEGLTTNGAQNYYQDKNGDNFFKLREDWWTANRETVWKAITCDVKSGNNYFRQTACAGTRPTDGQCRCPKTSGANADQVPTYFDYVPQFLRWFEEWAEDFCRLRKHKLKDAIDKCRGEKGSERYCDLNRHDCEKTIRGDHDFVEEDNCIGCQYSCAHFVKWIDNQKLEFLKQKEKYEKEISNSGSCGGGNGSRRKRRSVTTKVYDGYEKKFYDKLKGEYSDINDFLDLLNKEKTCTKNSDIEEGGRINFKNVDSGKNSVPNGVVGVSAHSNSNKTFYRTTYCEACPWCGAQKENGGKGWKAKNDDECGQGMEYKGYKKTDIPILTGDKTKDNMVKKYNKFCNGNGGNGATGTAKDGVGGSENGAASGDNTDNATTGYCGGTNNSDSSLCEPWKCYYYKKIGKDGVKKDINFCVLQNNETVTSKKNSMHYNAFFWKWVHDMLHDSVEWKTELSKCKNKDNGNTCKNSCKRPCECFEKWVVQKKTEWTNIKKHFYTQDFGSKGTLLGPGMNSPDFVLSYLLEEDELLKIIEGTYGKSKEIDHIKELLEEGKKKKQGTASTDSQKKSTIVELLEHEEDEANKCKKTQEECEKKKKQKQQERGGPGARAETHKDERTQPPDHHAESEDEDAEDLEDDEDEVEEEGDGDQQEAQEEQVAPPATTTEKSVEVCSIVAKALKGDLNEACKQKYDGKYYGWRCVPTTSGDEKTTTSSSGAICVPPRRRKLYVGKLEQWAKKYTGNTQVSGQAQTQGNGASTETPESSLLHAFVKSAAVETFFLWHEYKKEWESRHATPEVGAGLGLSSDDEDKDPQKKLQESGKIPDGFLRQMFYTIADYRDILVRGGGNNTNISGSSDKDSGSKDNTNNDKTNIVLLASENKQEMEKIQAKIESVLKESVNNKQVKPVQPDQLSEKRITWWDKNAQHIWNAMVCALTYTETSGTAEGGKIEQNSGLKEAFFGGNNKVNPGTTGTSNGTFESTYDYTTVTFDGGFDESGDGQKTLDDSPTGKTKLENFIKRPFFFRWLEEWADEFCRKRTHKLEKIKVDCRGQYDAKYSSGDGEDCEKIVRENYNVVHKLENPTCAKSCKSYKKWINSKKNEFNKQENKYEKKIEDAKSKKYDKGFYTTLEGKYPTAKLFLASLKDGPCNNNTGDNKIDFTKADNTFAHAKNCDPCPVFGVKCNKGVCTSATEIDCDGEKVIGAEYIKKKTQTFNVDMLVSDIRENGFPSDLNEVCNGTGIFKGIRKDEWICGYLCGIDVCVLENSKDGISNKQNIQIRALFKRWVEIFLEDYNKINDKISQCMNNGNTSICIDGCEKKCNCVAKWIKKKREEWKIILERYVKQYNGNISDEVYEVKSFLEDPQFYNEVHKAIKPCGRLDAFEKSCGLNGDESSEKKESEENDLVLCLIDRLEDKIKECKRNHAQTGDQPTKTPCHTPSPSGENSTLDVDEEDPENKIGQRPSFCPEQQQEEVKEEEGCEKAPSPDENKEEEKKEEKTNKGDGGENGGKEPEPEPEPEQTPVLKPEEEAPAPAAPPSTPRPRPQPPTPYLSHPAVIPSLATSTLAWSVGIGFATFTYFYLKKKTKSSVGNLFQILQIPKSDYDIPTLKSKNRYIPYRSGTYKGRTYIYMEGDESDDYTYIGDISSSDITSSESEYEDIDINNIYPYKSPKYKTLIDVVLEPSKRDIQSDDTPTNKFTDNEWNVLKNDFITNILQSEQNDIPNNNISANIPLNTHPNTLYFDKPEEKPFITSIHDRNLYSGEEYSYDINMVNTMDDIPINRDNNPYSGIDLINDSISGNHNVEIYDEVLKRKENELFGTYHTKKNTSTNSVAKNTNSYPIHNQIKLFHKWLDRHRHMCDQWDKNKKEELLDKLKEEWNKENNNNSGKTYNSDNKPSHNHVLNTDVSIQIDMDNPKTKNEFTNTDTSPDKSTMDTIIDDLEKYNEPYYYDFYEDDIYYDVNDDKASVDNINMDHNKMDNNNSDVPTKVQIEMNVINNQELLQNEYPISDIWNI</sequence>
<dbReference type="Pfam" id="PF18562">
    <property type="entry name" value="CIDR1_gamma"/>
    <property type="match status" value="1"/>
</dbReference>
<feature type="compositionally biased region" description="Basic and acidic residues" evidence="1">
    <location>
        <begin position="827"/>
        <end position="843"/>
    </location>
</feature>
<feature type="compositionally biased region" description="Acidic residues" evidence="1">
    <location>
        <begin position="844"/>
        <end position="872"/>
    </location>
</feature>
<feature type="domain" description="Cysteine-rich interdomain region 1 gamma" evidence="6">
    <location>
        <begin position="1427"/>
        <end position="1479"/>
    </location>
</feature>
<feature type="region of interest" description="Disordered" evidence="1">
    <location>
        <begin position="1008"/>
        <end position="1037"/>
    </location>
</feature>
<dbReference type="SUPFAM" id="SSF140924">
    <property type="entry name" value="Duffy binding domain-like"/>
    <property type="match status" value="4"/>
</dbReference>
<feature type="domain" description="Duffy-binding-like" evidence="7">
    <location>
        <begin position="1244"/>
        <end position="1385"/>
    </location>
</feature>
<organism evidence="8 9">
    <name type="scientific">Plasmodium falciparum IGH-CR14</name>
    <dbReference type="NCBI Taxonomy" id="580059"/>
    <lineage>
        <taxon>Eukaryota</taxon>
        <taxon>Sar</taxon>
        <taxon>Alveolata</taxon>
        <taxon>Apicomplexa</taxon>
        <taxon>Aconoidasida</taxon>
        <taxon>Haemosporida</taxon>
        <taxon>Plasmodiidae</taxon>
        <taxon>Plasmodium</taxon>
        <taxon>Plasmodium (Laverania)</taxon>
    </lineage>
</organism>
<evidence type="ECO:0000259" key="5">
    <source>
        <dbReference type="Pfam" id="PF15447"/>
    </source>
</evidence>
<feature type="compositionally biased region" description="Acidic residues" evidence="1">
    <location>
        <begin position="1683"/>
        <end position="1692"/>
    </location>
</feature>
<feature type="compositionally biased region" description="Polar residues" evidence="1">
    <location>
        <begin position="2098"/>
        <end position="2112"/>
    </location>
</feature>
<evidence type="ECO:0000256" key="1">
    <source>
        <dbReference type="SAM" id="MobiDB-lite"/>
    </source>
</evidence>
<dbReference type="InterPro" id="IPR054595">
    <property type="entry name" value="DBL_C"/>
</dbReference>
<name>A0A0L1I6Z7_PLAFA</name>
<dbReference type="InterPro" id="IPR042202">
    <property type="entry name" value="Duffy-ag-bd_sf"/>
</dbReference>
<feature type="compositionally biased region" description="Basic and acidic residues" evidence="1">
    <location>
        <begin position="1693"/>
        <end position="1726"/>
    </location>
</feature>
<dbReference type="Proteomes" id="UP000054562">
    <property type="component" value="Unassembled WGS sequence"/>
</dbReference>
<dbReference type="FunFam" id="1.20.1310.20:FF:000001">
    <property type="entry name" value="Erythrocyte membrane protein 1, PfEMP1"/>
    <property type="match status" value="1"/>
</dbReference>
<dbReference type="Pfam" id="PF22672">
    <property type="entry name" value="DBL_C"/>
    <property type="match status" value="2"/>
</dbReference>
<feature type="domain" description="Duffy-binding-like" evidence="2">
    <location>
        <begin position="1495"/>
        <end position="1639"/>
    </location>
</feature>
<dbReference type="Gene3D" id="1.20.58.1930">
    <property type="match status" value="1"/>
</dbReference>
<feature type="domain" description="Duffy-antigen binding" evidence="3">
    <location>
        <begin position="935"/>
        <end position="1158"/>
    </location>
</feature>
<proteinExistence type="predicted"/>
<feature type="domain" description="Plasmodium falciparum erythrocyte membrane protein-1 N-terminal segment" evidence="5">
    <location>
        <begin position="12"/>
        <end position="51"/>
    </location>
</feature>
<dbReference type="Gene3D" id="1.20.58.830">
    <property type="match status" value="3"/>
</dbReference>
<feature type="domain" description="Duffy-binding-like" evidence="2">
    <location>
        <begin position="654"/>
        <end position="808"/>
    </location>
</feature>
<dbReference type="InterPro" id="IPR041480">
    <property type="entry name" value="CIDR1_gamma"/>
</dbReference>
<evidence type="ECO:0000259" key="3">
    <source>
        <dbReference type="Pfam" id="PF05424"/>
    </source>
</evidence>
<dbReference type="InterPro" id="IPR004258">
    <property type="entry name" value="DBL"/>
</dbReference>